<comment type="caution">
    <text evidence="2">The sequence shown here is derived from an EMBL/GenBank/DDBJ whole genome shotgun (WGS) entry which is preliminary data.</text>
</comment>
<dbReference type="AlphaFoldDB" id="A0AAV5L0K8"/>
<reference evidence="2 3" key="1">
    <citation type="journal article" date="2021" name="Commun. Biol.">
        <title>The genome of Shorea leprosula (Dipterocarpaceae) highlights the ecological relevance of drought in aseasonal tropical rainforests.</title>
        <authorList>
            <person name="Ng K.K.S."/>
            <person name="Kobayashi M.J."/>
            <person name="Fawcett J.A."/>
            <person name="Hatakeyama M."/>
            <person name="Paape T."/>
            <person name="Ng C.H."/>
            <person name="Ang C.C."/>
            <person name="Tnah L.H."/>
            <person name="Lee C.T."/>
            <person name="Nishiyama T."/>
            <person name="Sese J."/>
            <person name="O'Brien M.J."/>
            <person name="Copetti D."/>
            <person name="Mohd Noor M.I."/>
            <person name="Ong R.C."/>
            <person name="Putra M."/>
            <person name="Sireger I.Z."/>
            <person name="Indrioko S."/>
            <person name="Kosugi Y."/>
            <person name="Izuno A."/>
            <person name="Isagi Y."/>
            <person name="Lee S.L."/>
            <person name="Shimizu K.K."/>
        </authorList>
    </citation>
    <scope>NUCLEOTIDE SEQUENCE [LARGE SCALE GENOMIC DNA]</scope>
    <source>
        <strain evidence="2">214</strain>
    </source>
</reference>
<evidence type="ECO:0000313" key="2">
    <source>
        <dbReference type="EMBL" id="GKV30650.1"/>
    </source>
</evidence>
<evidence type="ECO:0000313" key="3">
    <source>
        <dbReference type="Proteomes" id="UP001054252"/>
    </source>
</evidence>
<dbReference type="PANTHER" id="PTHR33144">
    <property type="entry name" value="OS10G0409366 PROTEIN-RELATED"/>
    <property type="match status" value="1"/>
</dbReference>
<accession>A0AAV5L0K8</accession>
<proteinExistence type="predicted"/>
<keyword evidence="3" id="KW-1185">Reference proteome</keyword>
<protein>
    <submittedName>
        <fullName evidence="2">Uncharacterized protein</fullName>
    </submittedName>
</protein>
<feature type="compositionally biased region" description="Low complexity" evidence="1">
    <location>
        <begin position="268"/>
        <end position="279"/>
    </location>
</feature>
<name>A0AAV5L0K8_9ROSI</name>
<dbReference type="PANTHER" id="PTHR33144:SF46">
    <property type="entry name" value="OS04G0610000 PROTEIN"/>
    <property type="match status" value="1"/>
</dbReference>
<feature type="region of interest" description="Disordered" evidence="1">
    <location>
        <begin position="255"/>
        <end position="279"/>
    </location>
</feature>
<sequence>MPKRKCLNIVRVQSNNQDEASLPSSPSINNEVEPSQQPTPSRNNASESNHQHAILEETNSNSRAPSPPPRKPKGPTFMSHVWELDKGVKVNVIFDANCHLAGKEGCTLTRILGTIARKSNVAPINYKEWRDMPQIYKDDMWKIIKEQLKNYMSESTSSANALEETTSWQDDVFSKVKGSDKKRRVHCLGKVLTSKKSIPSTSTNGDVEERLSMMENILSGLMQLMKARFLDENVIDILQAANQLGAANILDREVPHANSGQGFSPNNRPSSQSSHHLLSRQNETFTTACSSWKLGKILVNSFPFLVEQQNLKLKTLSLNPGISDLLLSSFPAAGHNWVSLREAPCNFSRRLFPHPTSSSLLVEHFWTKMPKVGDGFRRVEK</sequence>
<feature type="region of interest" description="Disordered" evidence="1">
    <location>
        <begin position="1"/>
        <end position="77"/>
    </location>
</feature>
<feature type="compositionally biased region" description="Polar residues" evidence="1">
    <location>
        <begin position="258"/>
        <end position="267"/>
    </location>
</feature>
<organism evidence="2 3">
    <name type="scientific">Rubroshorea leprosula</name>
    <dbReference type="NCBI Taxonomy" id="152421"/>
    <lineage>
        <taxon>Eukaryota</taxon>
        <taxon>Viridiplantae</taxon>
        <taxon>Streptophyta</taxon>
        <taxon>Embryophyta</taxon>
        <taxon>Tracheophyta</taxon>
        <taxon>Spermatophyta</taxon>
        <taxon>Magnoliopsida</taxon>
        <taxon>eudicotyledons</taxon>
        <taxon>Gunneridae</taxon>
        <taxon>Pentapetalae</taxon>
        <taxon>rosids</taxon>
        <taxon>malvids</taxon>
        <taxon>Malvales</taxon>
        <taxon>Dipterocarpaceae</taxon>
        <taxon>Rubroshorea</taxon>
    </lineage>
</organism>
<gene>
    <name evidence="2" type="ORF">SLEP1_g39439</name>
</gene>
<dbReference type="Proteomes" id="UP001054252">
    <property type="component" value="Unassembled WGS sequence"/>
</dbReference>
<feature type="compositionally biased region" description="Polar residues" evidence="1">
    <location>
        <begin position="11"/>
        <end position="48"/>
    </location>
</feature>
<dbReference type="EMBL" id="BPVZ01000088">
    <property type="protein sequence ID" value="GKV30650.1"/>
    <property type="molecule type" value="Genomic_DNA"/>
</dbReference>
<evidence type="ECO:0000256" key="1">
    <source>
        <dbReference type="SAM" id="MobiDB-lite"/>
    </source>
</evidence>